<reference evidence="6" key="1">
    <citation type="submission" date="2020-01" db="EMBL/GenBank/DDBJ databases">
        <title>Genome sequence of Kobresia littledalei, the first chromosome-level genome in the family Cyperaceae.</title>
        <authorList>
            <person name="Qu G."/>
        </authorList>
    </citation>
    <scope>NUCLEOTIDE SEQUENCE</scope>
    <source>
        <strain evidence="6">C.B.Clarke</strain>
        <tissue evidence="6">Leaf</tissue>
    </source>
</reference>
<evidence type="ECO:0000256" key="3">
    <source>
        <dbReference type="PROSITE-ProRule" id="PRU00982"/>
    </source>
</evidence>
<keyword evidence="2" id="KW-0833">Ubl conjugation pathway</keyword>
<dbReference type="PROSITE" id="PS51649">
    <property type="entry name" value="NPH3"/>
    <property type="match status" value="1"/>
</dbReference>
<dbReference type="UniPathway" id="UPA00143"/>
<dbReference type="InterPro" id="IPR043454">
    <property type="entry name" value="NPH3/RPT2-like"/>
</dbReference>
<comment type="similarity">
    <text evidence="3">Belongs to the NPH3 family.</text>
</comment>
<comment type="caution">
    <text evidence="6">The sequence shown here is derived from an EMBL/GenBank/DDBJ whole genome shotgun (WGS) entry which is preliminary data.</text>
</comment>
<dbReference type="GO" id="GO:0016567">
    <property type="term" value="P:protein ubiquitination"/>
    <property type="evidence" value="ECO:0007669"/>
    <property type="project" value="UniProtKB-UniPathway"/>
</dbReference>
<dbReference type="InterPro" id="IPR000210">
    <property type="entry name" value="BTB/POZ_dom"/>
</dbReference>
<name>A0A833VIH6_9POAL</name>
<feature type="compositionally biased region" description="Polar residues" evidence="4">
    <location>
        <begin position="660"/>
        <end position="671"/>
    </location>
</feature>
<dbReference type="OrthoDB" id="624345at2759"/>
<protein>
    <submittedName>
        <fullName evidence="6">BTB/POZ domain-containing protein</fullName>
    </submittedName>
</protein>
<dbReference type="EMBL" id="SWLB01000022">
    <property type="protein sequence ID" value="KAF3323968.1"/>
    <property type="molecule type" value="Genomic_DNA"/>
</dbReference>
<dbReference type="InterPro" id="IPR011333">
    <property type="entry name" value="SKP1/BTB/POZ_sf"/>
</dbReference>
<evidence type="ECO:0000256" key="4">
    <source>
        <dbReference type="SAM" id="MobiDB-lite"/>
    </source>
</evidence>
<organism evidence="6 7">
    <name type="scientific">Carex littledalei</name>
    <dbReference type="NCBI Taxonomy" id="544730"/>
    <lineage>
        <taxon>Eukaryota</taxon>
        <taxon>Viridiplantae</taxon>
        <taxon>Streptophyta</taxon>
        <taxon>Embryophyta</taxon>
        <taxon>Tracheophyta</taxon>
        <taxon>Spermatophyta</taxon>
        <taxon>Magnoliopsida</taxon>
        <taxon>Liliopsida</taxon>
        <taxon>Poales</taxon>
        <taxon>Cyperaceae</taxon>
        <taxon>Cyperoideae</taxon>
        <taxon>Cariceae</taxon>
        <taxon>Carex</taxon>
        <taxon>Carex subgen. Euthyceras</taxon>
    </lineage>
</organism>
<dbReference type="Pfam" id="PF03000">
    <property type="entry name" value="NPH3"/>
    <property type="match status" value="1"/>
</dbReference>
<comment type="pathway">
    <text evidence="1">Protein modification; protein ubiquitination.</text>
</comment>
<dbReference type="SMART" id="SM00225">
    <property type="entry name" value="BTB"/>
    <property type="match status" value="1"/>
</dbReference>
<feature type="compositionally biased region" description="Acidic residues" evidence="4">
    <location>
        <begin position="68"/>
        <end position="90"/>
    </location>
</feature>
<proteinExistence type="inferred from homology"/>
<dbReference type="PANTHER" id="PTHR32370">
    <property type="entry name" value="OS12G0117600 PROTEIN"/>
    <property type="match status" value="1"/>
</dbReference>
<evidence type="ECO:0000256" key="2">
    <source>
        <dbReference type="ARBA" id="ARBA00022786"/>
    </source>
</evidence>
<accession>A0A833VIH6</accession>
<feature type="region of interest" description="Disordered" evidence="4">
    <location>
        <begin position="56"/>
        <end position="90"/>
    </location>
</feature>
<dbReference type="Gene3D" id="3.30.710.10">
    <property type="entry name" value="Potassium Channel Kv1.1, Chain A"/>
    <property type="match status" value="1"/>
</dbReference>
<sequence>MAPEKPSSKGQAWFCTTGLPSDIVIEVGEMSYHLHKFPLMSRSKKLNLIILDQKPTTKRKSGGTKNEIEEEDDDEGEEEKDELEEEEEIQEVDLRRISLPNFPGGPEIFEIAAKFCYGVKIDMTPSNSIPLRCAADYLEMTEEFSSQNLLSRTDRFLSQSVFRNLKDSLKALKSCEGEILPLAEQLGLIQRCIDAIASRANSSDLNSMFGWPITEKGSTTSSLRRKSIIRSDTWVDELAGLSLPIYTRIISAMKSKNVTPDLIEGSLISYAKRTIPGLSRSTRHNAPVLVPSEDEQRELLETVISNLPREKTSAGLNTAKFLFGLLRTVSILHASESCRNSLERKIASQLEHAALDDLLIPNYSCLVETLYDVDCVERILRWFLEGLDTNGEGNGDQNGEDWVTRRLVPVGKLIDGYLAEIATDSNLRPERFCDLALMLPDQGRIVDDGLYRAIDIYLKAHPGITEEEKERVTNIMDYQKLTLEACAHAAQNERLPLRAVVQVLFFEQLQLRRAITRTIIATEEQAESEAEGSGEQTREVGTSWRTAVRGNQLMRLDMDSMRSRVHELEKECCNMRKAIERIDKKGGDEGDVRKGSTVAKRFGCKFKTQVCDSQQRTVVAPPRRKKLSLVANKAKQQHSVSYKIVLFSTLQASKVIPTAAGSSPATDSIQGRQDKAD</sequence>
<dbReference type="InterPro" id="IPR027356">
    <property type="entry name" value="NPH3_dom"/>
</dbReference>
<dbReference type="Proteomes" id="UP000623129">
    <property type="component" value="Unassembled WGS sequence"/>
</dbReference>
<dbReference type="SUPFAM" id="SSF54695">
    <property type="entry name" value="POZ domain"/>
    <property type="match status" value="1"/>
</dbReference>
<feature type="domain" description="NPH3" evidence="5">
    <location>
        <begin position="232"/>
        <end position="510"/>
    </location>
</feature>
<dbReference type="AlphaFoldDB" id="A0A833VIH6"/>
<keyword evidence="7" id="KW-1185">Reference proteome</keyword>
<evidence type="ECO:0000313" key="7">
    <source>
        <dbReference type="Proteomes" id="UP000623129"/>
    </source>
</evidence>
<feature type="region of interest" description="Disordered" evidence="4">
    <location>
        <begin position="657"/>
        <end position="677"/>
    </location>
</feature>
<evidence type="ECO:0000313" key="6">
    <source>
        <dbReference type="EMBL" id="KAF3323968.1"/>
    </source>
</evidence>
<evidence type="ECO:0000256" key="1">
    <source>
        <dbReference type="ARBA" id="ARBA00004906"/>
    </source>
</evidence>
<evidence type="ECO:0000259" key="5">
    <source>
        <dbReference type="PROSITE" id="PS51649"/>
    </source>
</evidence>
<gene>
    <name evidence="6" type="ORF">FCM35_KLT11435</name>
</gene>